<feature type="coiled-coil region" evidence="2">
    <location>
        <begin position="105"/>
        <end position="132"/>
    </location>
</feature>
<dbReference type="NCBIfam" id="TIGR01730">
    <property type="entry name" value="RND_mfp"/>
    <property type="match status" value="1"/>
</dbReference>
<feature type="chain" id="PRO_5011672120" evidence="3">
    <location>
        <begin position="23"/>
        <end position="355"/>
    </location>
</feature>
<evidence type="ECO:0000256" key="2">
    <source>
        <dbReference type="SAM" id="Coils"/>
    </source>
</evidence>
<evidence type="ECO:0000313" key="5">
    <source>
        <dbReference type="EMBL" id="SDC53660.1"/>
    </source>
</evidence>
<dbReference type="GO" id="GO:1990281">
    <property type="term" value="C:efflux pump complex"/>
    <property type="evidence" value="ECO:0007669"/>
    <property type="project" value="TreeGrafter"/>
</dbReference>
<dbReference type="EMBL" id="FMYU01000006">
    <property type="protein sequence ID" value="SDC53660.1"/>
    <property type="molecule type" value="Genomic_DNA"/>
</dbReference>
<organism evidence="5 6">
    <name type="scientific">Desulfurella multipotens</name>
    <dbReference type="NCBI Taxonomy" id="79269"/>
    <lineage>
        <taxon>Bacteria</taxon>
        <taxon>Pseudomonadati</taxon>
        <taxon>Campylobacterota</taxon>
        <taxon>Desulfurellia</taxon>
        <taxon>Desulfurellales</taxon>
        <taxon>Desulfurellaceae</taxon>
        <taxon>Desulfurella</taxon>
    </lineage>
</organism>
<dbReference type="PANTHER" id="PTHR30469:SF15">
    <property type="entry name" value="HLYD FAMILY OF SECRETION PROTEINS"/>
    <property type="match status" value="1"/>
</dbReference>
<keyword evidence="6" id="KW-1185">Reference proteome</keyword>
<keyword evidence="2" id="KW-0175">Coiled coil</keyword>
<dbReference type="RefSeq" id="WP_159427495.1">
    <property type="nucleotide sequence ID" value="NZ_FMYU01000006.1"/>
</dbReference>
<evidence type="ECO:0000313" key="6">
    <source>
        <dbReference type="Proteomes" id="UP000199411"/>
    </source>
</evidence>
<evidence type="ECO:0000256" key="1">
    <source>
        <dbReference type="ARBA" id="ARBA00009477"/>
    </source>
</evidence>
<proteinExistence type="inferred from homology"/>
<dbReference type="InterPro" id="IPR058647">
    <property type="entry name" value="BSH_CzcB-like"/>
</dbReference>
<dbReference type="Gene3D" id="1.10.287.470">
    <property type="entry name" value="Helix hairpin bin"/>
    <property type="match status" value="1"/>
</dbReference>
<evidence type="ECO:0000259" key="4">
    <source>
        <dbReference type="Pfam" id="PF25973"/>
    </source>
</evidence>
<dbReference type="SUPFAM" id="SSF111369">
    <property type="entry name" value="HlyD-like secretion proteins"/>
    <property type="match status" value="1"/>
</dbReference>
<dbReference type="AlphaFoldDB" id="A0A1G6MDU4"/>
<dbReference type="Pfam" id="PF25973">
    <property type="entry name" value="BSH_CzcB"/>
    <property type="match status" value="1"/>
</dbReference>
<comment type="similarity">
    <text evidence="1">Belongs to the membrane fusion protein (MFP) (TC 8.A.1) family.</text>
</comment>
<dbReference type="Proteomes" id="UP000199411">
    <property type="component" value="Unassembled WGS sequence"/>
</dbReference>
<dbReference type="Gene3D" id="2.40.30.170">
    <property type="match status" value="1"/>
</dbReference>
<protein>
    <submittedName>
        <fullName evidence="5">RND family efflux transporter, MFP subunit</fullName>
    </submittedName>
</protein>
<sequence>MKLLAQFILLFFVIFISSCSNNKQEPKIEHVQSKLYTVKQTEVTNYASFPATIISKKDINISSSPLNQFTFYLGRVDKILVNIGEHVKKGQLLVVVDPIQTQNTIEQMRQNVNQAQANLDFVKANYERYANLYKENVISKEEFEKMQMQYKTAKAQLLSAKAAYNGASSVMSYFNIRAPFDGVVANKFVDAGQVVSPMQPIISLIDPNDLEVKFYVDENSLKHITIGEKIPIVINKKTFKATISTISPKADNITHTYLVKAKIEPNEYVQAGEYAIALIPVGNKKVILVPKSCILKRAGIEGVIVVKNNIANYQMVETGHQRGNFVEILSGLEPNDKIATTNLSAINNGDVIGDR</sequence>
<reference evidence="6" key="1">
    <citation type="submission" date="2016-10" db="EMBL/GenBank/DDBJ databases">
        <authorList>
            <person name="Varghese N."/>
            <person name="Submissions S."/>
        </authorList>
    </citation>
    <scope>NUCLEOTIDE SEQUENCE [LARGE SCALE GENOMIC DNA]</scope>
    <source>
        <strain evidence="6">DSM 8415</strain>
    </source>
</reference>
<dbReference type="GO" id="GO:0015562">
    <property type="term" value="F:efflux transmembrane transporter activity"/>
    <property type="evidence" value="ECO:0007669"/>
    <property type="project" value="TreeGrafter"/>
</dbReference>
<accession>A0A1G6MDU4</accession>
<dbReference type="Gene3D" id="2.40.50.100">
    <property type="match status" value="1"/>
</dbReference>
<dbReference type="Gene3D" id="2.40.420.20">
    <property type="match status" value="1"/>
</dbReference>
<gene>
    <name evidence="5" type="ORF">SAMN05660835_00967</name>
</gene>
<dbReference type="PROSITE" id="PS51257">
    <property type="entry name" value="PROKAR_LIPOPROTEIN"/>
    <property type="match status" value="1"/>
</dbReference>
<feature type="domain" description="CzcB-like barrel-sandwich hybrid" evidence="4">
    <location>
        <begin position="74"/>
        <end position="204"/>
    </location>
</feature>
<feature type="signal peptide" evidence="3">
    <location>
        <begin position="1"/>
        <end position="22"/>
    </location>
</feature>
<evidence type="ECO:0000256" key="3">
    <source>
        <dbReference type="SAM" id="SignalP"/>
    </source>
</evidence>
<dbReference type="InterPro" id="IPR006143">
    <property type="entry name" value="RND_pump_MFP"/>
</dbReference>
<dbReference type="PANTHER" id="PTHR30469">
    <property type="entry name" value="MULTIDRUG RESISTANCE PROTEIN MDTA"/>
    <property type="match status" value="1"/>
</dbReference>
<keyword evidence="3" id="KW-0732">Signal</keyword>
<name>A0A1G6MDU4_9BACT</name>
<dbReference type="OrthoDB" id="176710at2"/>